<sequence length="87" mass="9375">MVNPIPIKLADDFISSTINNGSTDLLIPKRTQAVVNEIMRAITYGFIASASRMEVFTTVDFSVGLAASTEFLSKKPPAALATTRRNA</sequence>
<protein>
    <submittedName>
        <fullName evidence="1">Unannotated protein</fullName>
    </submittedName>
</protein>
<dbReference type="AlphaFoldDB" id="A0A6J6ZGC2"/>
<gene>
    <name evidence="1" type="ORF">UFOPK3124_00981</name>
</gene>
<name>A0A6J6ZGC2_9ZZZZ</name>
<accession>A0A6J6ZGC2</accession>
<dbReference type="EMBL" id="CAFAAY010000085">
    <property type="protein sequence ID" value="CAB4819845.1"/>
    <property type="molecule type" value="Genomic_DNA"/>
</dbReference>
<proteinExistence type="predicted"/>
<evidence type="ECO:0000313" key="1">
    <source>
        <dbReference type="EMBL" id="CAB4819845.1"/>
    </source>
</evidence>
<reference evidence="1" key="1">
    <citation type="submission" date="2020-05" db="EMBL/GenBank/DDBJ databases">
        <authorList>
            <person name="Chiriac C."/>
            <person name="Salcher M."/>
            <person name="Ghai R."/>
            <person name="Kavagutti S V."/>
        </authorList>
    </citation>
    <scope>NUCLEOTIDE SEQUENCE</scope>
</reference>
<organism evidence="1">
    <name type="scientific">freshwater metagenome</name>
    <dbReference type="NCBI Taxonomy" id="449393"/>
    <lineage>
        <taxon>unclassified sequences</taxon>
        <taxon>metagenomes</taxon>
        <taxon>ecological metagenomes</taxon>
    </lineage>
</organism>